<feature type="binding site" evidence="3">
    <location>
        <position position="101"/>
    </location>
    <ligand>
        <name>Cu cation</name>
        <dbReference type="ChEBI" id="CHEBI:23378"/>
    </ligand>
</feature>
<dbReference type="PANTHER" id="PTHR12151">
    <property type="entry name" value="ELECTRON TRANSPORT PROTIN SCO1/SENC FAMILY MEMBER"/>
    <property type="match status" value="1"/>
</dbReference>
<dbReference type="EMBL" id="MCGG01000002">
    <property type="protein sequence ID" value="OEJ69594.1"/>
    <property type="molecule type" value="Genomic_DNA"/>
</dbReference>
<evidence type="ECO:0000313" key="9">
    <source>
        <dbReference type="Proteomes" id="UP000095347"/>
    </source>
</evidence>
<reference evidence="9" key="1">
    <citation type="submission" date="2016-07" db="EMBL/GenBank/DDBJ databases">
        <authorList>
            <person name="Florea S."/>
            <person name="Webb J.S."/>
            <person name="Jaromczyk J."/>
            <person name="Schardl C.L."/>
        </authorList>
    </citation>
    <scope>NUCLEOTIDE SEQUENCE [LARGE SCALE GENOMIC DNA]</scope>
    <source>
        <strain evidence="9">MV-1</strain>
    </source>
</reference>
<dbReference type="CDD" id="cd02968">
    <property type="entry name" value="SCO"/>
    <property type="match status" value="1"/>
</dbReference>
<evidence type="ECO:0000256" key="2">
    <source>
        <dbReference type="ARBA" id="ARBA00023008"/>
    </source>
</evidence>
<dbReference type="PROSITE" id="PS51352">
    <property type="entry name" value="THIOREDOXIN_2"/>
    <property type="match status" value="1"/>
</dbReference>
<evidence type="ECO:0000256" key="1">
    <source>
        <dbReference type="ARBA" id="ARBA00010996"/>
    </source>
</evidence>
<feature type="domain" description="Thioredoxin" evidence="7">
    <location>
        <begin position="59"/>
        <end position="222"/>
    </location>
</feature>
<organism evidence="8 9">
    <name type="scientific">Magnetovibrio blakemorei</name>
    <dbReference type="NCBI Taxonomy" id="28181"/>
    <lineage>
        <taxon>Bacteria</taxon>
        <taxon>Pseudomonadati</taxon>
        <taxon>Pseudomonadota</taxon>
        <taxon>Alphaproteobacteria</taxon>
        <taxon>Rhodospirillales</taxon>
        <taxon>Magnetovibrionaceae</taxon>
        <taxon>Magnetovibrio</taxon>
    </lineage>
</organism>
<keyword evidence="5" id="KW-1133">Transmembrane helix</keyword>
<evidence type="ECO:0000256" key="4">
    <source>
        <dbReference type="PIRSR" id="PIRSR603782-2"/>
    </source>
</evidence>
<feature type="signal peptide" evidence="6">
    <location>
        <begin position="1"/>
        <end position="32"/>
    </location>
</feature>
<gene>
    <name evidence="8" type="ORF">BEN30_01770</name>
</gene>
<comment type="similarity">
    <text evidence="1">Belongs to the SCO1/2 family.</text>
</comment>
<evidence type="ECO:0000313" key="8">
    <source>
        <dbReference type="EMBL" id="OEJ69594.1"/>
    </source>
</evidence>
<evidence type="ECO:0000256" key="3">
    <source>
        <dbReference type="PIRSR" id="PIRSR603782-1"/>
    </source>
</evidence>
<evidence type="ECO:0000259" key="7">
    <source>
        <dbReference type="PROSITE" id="PS51352"/>
    </source>
</evidence>
<sequence length="302" mass="33508">MNKKIMKKRMMTIMLAATLCAAVVAVSSDAHAGQQAPGTISNSYTGALDEEKALALSQAAIGRAIGDYSFRDTQGNRISLSDFRGKPLVISLIYSSCADVCPVITATLQNVDEMARDALGDDSYSIVTIGFDIGADNPVQMKSFARKYGVKINDHWKFLSGDLLAVTALSEDLGFQFFESAKGFDHLTQTTILDKNGVVFRQIYGEQFEAPHFVEPLKSLVFGTASPFSSLSDLINKVRLFCTIYDPTADQYRFRYSIFFRILVGATVILGMMTFLLKWLWQNHKRNQLRLREQKPSPGPSL</sequence>
<evidence type="ECO:0000256" key="6">
    <source>
        <dbReference type="SAM" id="SignalP"/>
    </source>
</evidence>
<dbReference type="STRING" id="28181.BEN30_01770"/>
<keyword evidence="5" id="KW-0472">Membrane</keyword>
<comment type="caution">
    <text evidence="8">The sequence shown here is derived from an EMBL/GenBank/DDBJ whole genome shotgun (WGS) entry which is preliminary data.</text>
</comment>
<dbReference type="Pfam" id="PF02630">
    <property type="entry name" value="SCO1-SenC"/>
    <property type="match status" value="1"/>
</dbReference>
<feature type="binding site" evidence="3">
    <location>
        <position position="97"/>
    </location>
    <ligand>
        <name>Cu cation</name>
        <dbReference type="ChEBI" id="CHEBI:23378"/>
    </ligand>
</feature>
<dbReference type="GO" id="GO:0046872">
    <property type="term" value="F:metal ion binding"/>
    <property type="evidence" value="ECO:0007669"/>
    <property type="project" value="UniProtKB-KW"/>
</dbReference>
<dbReference type="PANTHER" id="PTHR12151:SF8">
    <property type="entry name" value="THIOREDOXIN DOMAIN-CONTAINING PROTEIN"/>
    <property type="match status" value="1"/>
</dbReference>
<accession>A0A1E5QBZ0</accession>
<name>A0A1E5QBZ0_9PROT</name>
<keyword evidence="6" id="KW-0732">Signal</keyword>
<protein>
    <recommendedName>
        <fullName evidence="7">Thioredoxin domain-containing protein</fullName>
    </recommendedName>
</protein>
<keyword evidence="3" id="KW-0479">Metal-binding</keyword>
<dbReference type="Gene3D" id="3.40.30.10">
    <property type="entry name" value="Glutaredoxin"/>
    <property type="match status" value="1"/>
</dbReference>
<dbReference type="Proteomes" id="UP000095347">
    <property type="component" value="Unassembled WGS sequence"/>
</dbReference>
<dbReference type="InterPro" id="IPR003782">
    <property type="entry name" value="SCO1/SenC"/>
</dbReference>
<feature type="disulfide bond" description="Redox-active" evidence="4">
    <location>
        <begin position="97"/>
        <end position="101"/>
    </location>
</feature>
<dbReference type="InterPro" id="IPR036249">
    <property type="entry name" value="Thioredoxin-like_sf"/>
</dbReference>
<feature type="chain" id="PRO_5009184195" description="Thioredoxin domain-containing protein" evidence="6">
    <location>
        <begin position="33"/>
        <end position="302"/>
    </location>
</feature>
<dbReference type="AlphaFoldDB" id="A0A1E5QBZ0"/>
<dbReference type="SUPFAM" id="SSF52833">
    <property type="entry name" value="Thioredoxin-like"/>
    <property type="match status" value="1"/>
</dbReference>
<keyword evidence="5" id="KW-0812">Transmembrane</keyword>
<feature type="transmembrane region" description="Helical" evidence="5">
    <location>
        <begin position="258"/>
        <end position="281"/>
    </location>
</feature>
<proteinExistence type="inferred from homology"/>
<evidence type="ECO:0000256" key="5">
    <source>
        <dbReference type="SAM" id="Phobius"/>
    </source>
</evidence>
<dbReference type="OrthoDB" id="5296507at2"/>
<dbReference type="InterPro" id="IPR013766">
    <property type="entry name" value="Thioredoxin_domain"/>
</dbReference>
<keyword evidence="9" id="KW-1185">Reference proteome</keyword>
<feature type="binding site" evidence="3">
    <location>
        <position position="186"/>
    </location>
    <ligand>
        <name>Cu cation</name>
        <dbReference type="ChEBI" id="CHEBI:23378"/>
    </ligand>
</feature>
<keyword evidence="4" id="KW-1015">Disulfide bond</keyword>
<keyword evidence="2 3" id="KW-0186">Copper</keyword>